<evidence type="ECO:0000256" key="1">
    <source>
        <dbReference type="ARBA" id="ARBA00022729"/>
    </source>
</evidence>
<accession>A0ABU1U0B1</accession>
<name>A0ABU1U0B1_9BACL</name>
<evidence type="ECO:0000256" key="2">
    <source>
        <dbReference type="SAM" id="SignalP"/>
    </source>
</evidence>
<keyword evidence="1 2" id="KW-0732">Signal</keyword>
<evidence type="ECO:0000259" key="3">
    <source>
        <dbReference type="Pfam" id="PF06725"/>
    </source>
</evidence>
<dbReference type="InterPro" id="IPR010611">
    <property type="entry name" value="3D_dom"/>
</dbReference>
<reference evidence="4 5" key="1">
    <citation type="submission" date="2023-07" db="EMBL/GenBank/DDBJ databases">
        <title>Sorghum-associated microbial communities from plants grown in Nebraska, USA.</title>
        <authorList>
            <person name="Schachtman D."/>
        </authorList>
    </citation>
    <scope>NUCLEOTIDE SEQUENCE [LARGE SCALE GENOMIC DNA]</scope>
    <source>
        <strain evidence="4 5">BE211</strain>
    </source>
</reference>
<gene>
    <name evidence="4" type="ORF">J2X07_001861</name>
</gene>
<feature type="signal peptide" evidence="2">
    <location>
        <begin position="1"/>
        <end position="33"/>
    </location>
</feature>
<evidence type="ECO:0000313" key="4">
    <source>
        <dbReference type="EMBL" id="MDR7072875.1"/>
    </source>
</evidence>
<keyword evidence="5" id="KW-1185">Reference proteome</keyword>
<dbReference type="CDD" id="cd22786">
    <property type="entry name" value="DPBB_YuiC-like"/>
    <property type="match status" value="1"/>
</dbReference>
<proteinExistence type="predicted"/>
<dbReference type="PANTHER" id="PTHR39160:SF4">
    <property type="entry name" value="RESUSCITATION-PROMOTING FACTOR RPFB"/>
    <property type="match status" value="1"/>
</dbReference>
<dbReference type="SUPFAM" id="SSF50685">
    <property type="entry name" value="Barwin-like endoglucanases"/>
    <property type="match status" value="1"/>
</dbReference>
<dbReference type="InterPro" id="IPR036908">
    <property type="entry name" value="RlpA-like_sf"/>
</dbReference>
<dbReference type="InterPro" id="IPR051933">
    <property type="entry name" value="Resuscitation_pf_RpfB"/>
</dbReference>
<dbReference type="Pfam" id="PF06725">
    <property type="entry name" value="3D"/>
    <property type="match status" value="1"/>
</dbReference>
<feature type="chain" id="PRO_5047258068" evidence="2">
    <location>
        <begin position="34"/>
        <end position="223"/>
    </location>
</feature>
<dbReference type="PANTHER" id="PTHR39160">
    <property type="entry name" value="CELL WALL-BINDING PROTEIN YOCH"/>
    <property type="match status" value="1"/>
</dbReference>
<feature type="domain" description="3D" evidence="3">
    <location>
        <begin position="133"/>
        <end position="194"/>
    </location>
</feature>
<protein>
    <submittedName>
        <fullName evidence="4">3D (Asp-Asp-Asp) domain-containing protein</fullName>
    </submittedName>
</protein>
<dbReference type="Proteomes" id="UP001258181">
    <property type="component" value="Unassembled WGS sequence"/>
</dbReference>
<dbReference type="Gene3D" id="2.40.40.10">
    <property type="entry name" value="RlpA-like domain"/>
    <property type="match status" value="1"/>
</dbReference>
<sequence>MLKIRTFAKRAVFTLLFVCAVFTTFRSISGVEAEDIANWIDQKQPQNNLIDHALKTISETLKSLPSLENINLETAEIEQPKKLEDTIDKNRYPSIMVTATGYTAGKESTGKVKTHPAYGITKSGVKVKRDIYSTIAADTTVFPIGTVLFIPDYGYGVVADTGSAIKGNRIDLYYNTVEEVYEKWGKKTLKVYIIERGDGKFTESKLKQLNDTKSLQVFRQQLL</sequence>
<comment type="caution">
    <text evidence="4">The sequence shown here is derived from an EMBL/GenBank/DDBJ whole genome shotgun (WGS) entry which is preliminary data.</text>
</comment>
<evidence type="ECO:0000313" key="5">
    <source>
        <dbReference type="Proteomes" id="UP001258181"/>
    </source>
</evidence>
<dbReference type="EMBL" id="JAVDWA010000003">
    <property type="protein sequence ID" value="MDR7072875.1"/>
    <property type="molecule type" value="Genomic_DNA"/>
</dbReference>
<organism evidence="4 5">
    <name type="scientific">Fictibacillus barbaricus</name>
    <dbReference type="NCBI Taxonomy" id="182136"/>
    <lineage>
        <taxon>Bacteria</taxon>
        <taxon>Bacillati</taxon>
        <taxon>Bacillota</taxon>
        <taxon>Bacilli</taxon>
        <taxon>Bacillales</taxon>
        <taxon>Fictibacillaceae</taxon>
        <taxon>Fictibacillus</taxon>
    </lineage>
</organism>